<keyword evidence="3" id="KW-1185">Reference proteome</keyword>
<comment type="caution">
    <text evidence="2">The sequence shown here is derived from an EMBL/GenBank/DDBJ whole genome shotgun (WGS) entry which is preliminary data.</text>
</comment>
<dbReference type="GO" id="GO:0003723">
    <property type="term" value="F:RNA binding"/>
    <property type="evidence" value="ECO:0007669"/>
    <property type="project" value="InterPro"/>
</dbReference>
<evidence type="ECO:0000313" key="3">
    <source>
        <dbReference type="Proteomes" id="UP000274843"/>
    </source>
</evidence>
<dbReference type="Pfam" id="PF18614">
    <property type="entry name" value="RNase_II_C_S1"/>
    <property type="match status" value="1"/>
</dbReference>
<reference evidence="2 3" key="1">
    <citation type="submission" date="2018-11" db="EMBL/GenBank/DDBJ databases">
        <title>Sequencing the genomes of 1000 actinobacteria strains.</title>
        <authorList>
            <person name="Klenk H.-P."/>
        </authorList>
    </citation>
    <scope>NUCLEOTIDE SEQUENCE [LARGE SCALE GENOMIC DNA]</scope>
    <source>
        <strain evidence="2 3">DSM 44348</strain>
    </source>
</reference>
<evidence type="ECO:0000259" key="1">
    <source>
        <dbReference type="SMART" id="SM00955"/>
    </source>
</evidence>
<organism evidence="2 3">
    <name type="scientific">Amycolatopsis thermoflava</name>
    <dbReference type="NCBI Taxonomy" id="84480"/>
    <lineage>
        <taxon>Bacteria</taxon>
        <taxon>Bacillati</taxon>
        <taxon>Actinomycetota</taxon>
        <taxon>Actinomycetes</taxon>
        <taxon>Pseudonocardiales</taxon>
        <taxon>Pseudonocardiaceae</taxon>
        <taxon>Amycolatopsis</taxon>
        <taxon>Amycolatopsis methanolica group</taxon>
    </lineage>
</organism>
<gene>
    <name evidence="2" type="ORF">EDD35_2315</name>
</gene>
<dbReference type="InterPro" id="IPR001900">
    <property type="entry name" value="RNase_II/R"/>
</dbReference>
<dbReference type="EMBL" id="RKHY01000001">
    <property type="protein sequence ID" value="ROS39990.1"/>
    <property type="molecule type" value="Genomic_DNA"/>
</dbReference>
<evidence type="ECO:0000313" key="2">
    <source>
        <dbReference type="EMBL" id="ROS39990.1"/>
    </source>
</evidence>
<dbReference type="AlphaFoldDB" id="A0A3N2GUN9"/>
<dbReference type="InterPro" id="IPR012340">
    <property type="entry name" value="NA-bd_OB-fold"/>
</dbReference>
<protein>
    <submittedName>
        <fullName evidence="2">RNB domain-containing protein</fullName>
    </submittedName>
</protein>
<dbReference type="SUPFAM" id="SSF50249">
    <property type="entry name" value="Nucleic acid-binding proteins"/>
    <property type="match status" value="1"/>
</dbReference>
<dbReference type="InterPro" id="IPR050180">
    <property type="entry name" value="RNR_Ribonuclease"/>
</dbReference>
<dbReference type="Pfam" id="PF00773">
    <property type="entry name" value="RNB"/>
    <property type="match status" value="1"/>
</dbReference>
<dbReference type="Proteomes" id="UP000274843">
    <property type="component" value="Unassembled WGS sequence"/>
</dbReference>
<dbReference type="PANTHER" id="PTHR23355:SF42">
    <property type="entry name" value="RIBONUCLEASE II, CHLOROPLASTIC_MITOCHONDRIAL"/>
    <property type="match status" value="1"/>
</dbReference>
<dbReference type="PANTHER" id="PTHR23355">
    <property type="entry name" value="RIBONUCLEASE"/>
    <property type="match status" value="1"/>
</dbReference>
<dbReference type="InterPro" id="IPR040596">
    <property type="entry name" value="RNase_II_C_S1"/>
</dbReference>
<dbReference type="GO" id="GO:0006402">
    <property type="term" value="P:mRNA catabolic process"/>
    <property type="evidence" value="ECO:0007669"/>
    <property type="project" value="TreeGrafter"/>
</dbReference>
<dbReference type="GO" id="GO:0000932">
    <property type="term" value="C:P-body"/>
    <property type="evidence" value="ECO:0007669"/>
    <property type="project" value="TreeGrafter"/>
</dbReference>
<dbReference type="RefSeq" id="WP_123683777.1">
    <property type="nucleotide sequence ID" value="NZ_RKHY01000001.1"/>
</dbReference>
<feature type="domain" description="RNB" evidence="1">
    <location>
        <begin position="50"/>
        <end position="363"/>
    </location>
</feature>
<accession>A0A3N2GUN9</accession>
<name>A0A3N2GUN9_9PSEU</name>
<dbReference type="SMART" id="SM00955">
    <property type="entry name" value="RNB"/>
    <property type="match status" value="1"/>
</dbReference>
<dbReference type="GO" id="GO:0000175">
    <property type="term" value="F:3'-5'-RNA exonuclease activity"/>
    <property type="evidence" value="ECO:0007669"/>
    <property type="project" value="TreeGrafter"/>
</dbReference>
<proteinExistence type="predicted"/>
<sequence length="467" mass="50213">MPHVVTSTNSADGGFARLRAEFELPEDFDPAVLAEAEGVVMDPSGLAADRADATDLPLVTLDPPGAKDLDQAILIERRAGGFRVHYAIADLAAFVAPGGPIDREARRRGQTLYLPDGTVPLHPPVLSEGAASLLPREVRPAVLWTLDLDRDGELAHATVRRALVRSTDQLDYATEDPAAPHPSIAALPELGTLRRELAVRRGAVEPQLPDRIIGANGGDWVLGMRPRTRLEAWNAEISLLTGMAAARMMIDAKIGLLRTLPEPDAETLHWLRGAARALGIDWPAGTSVAELLAGLDPAQPESMAFYTDTTRLLRGAGYTTFDGELPEVVTHAGIGAPYAHVTAPIRRLADRFATEVCLAVSAGEPVPAWTRTALTELPGLMSASDLLAARVEKACLDQVEAWMLADRVGETFEAVVLRAEENRAEILLADPPVMARCAGENLPEGRRISVRLTAVDVDKRKVSFERA</sequence>
<dbReference type="GeneID" id="301843721"/>